<dbReference type="GO" id="GO:0008194">
    <property type="term" value="F:UDP-glycosyltransferase activity"/>
    <property type="evidence" value="ECO:0007669"/>
    <property type="project" value="InterPro"/>
</dbReference>
<dbReference type="AlphaFoldDB" id="A0A023WMP6"/>
<evidence type="ECO:0000313" key="3">
    <source>
        <dbReference type="EMBL" id="AHY41271.1"/>
    </source>
</evidence>
<organism evidence="3 4">
    <name type="scientific">Stutzerimonas stutzeri</name>
    <name type="common">Pseudomonas stutzeri</name>
    <dbReference type="NCBI Taxonomy" id="316"/>
    <lineage>
        <taxon>Bacteria</taxon>
        <taxon>Pseudomonadati</taxon>
        <taxon>Pseudomonadota</taxon>
        <taxon>Gammaproteobacteria</taxon>
        <taxon>Pseudomonadales</taxon>
        <taxon>Pseudomonadaceae</taxon>
        <taxon>Stutzerimonas</taxon>
    </lineage>
</organism>
<dbReference type="Pfam" id="PF00201">
    <property type="entry name" value="UDPGT"/>
    <property type="match status" value="1"/>
</dbReference>
<gene>
    <name evidence="3" type="ORF">UIB01_01880</name>
</gene>
<sequence length="428" mass="45894">MTHFAAIAPPFLSHLRAFEAIAWQLTQRGHRVTFVQQADVAALLELPDAGFAAIGADSHPTGTLAAVVRRAAQPGPFGIRRVIADMAASTALFCREAPGVLRSLQVDAVLADQMEPAGALVAEHLGLPFVSTACALPFNREPLVPLPVMPWRYRATDRGEQLNLHSSRVYDRLMRPHAEVIQHYCQAFGLAPRSTLSDCLSPLLQISQTVPGFDFPRRQLPANFHGVGPLRRPLESEAELNLLIDPARPFVFASLGTLQGHRYGLLRNIARACKPLGVQLLVAHCGGLNAVQAARLREEGAHWVTDFAPQRAALARASAVVTHAGLNTVLDALEAGVPMLALPIAFDQPGVAARIEHAGVGLRLQPWLASPARISHALQRLLSEGEFRQRAAQLGAEVREAGGVVRAADLIEAALGTDGQRLEVASGA</sequence>
<dbReference type="InterPro" id="IPR035595">
    <property type="entry name" value="UDP_glycos_trans_CS"/>
</dbReference>
<dbReference type="EMBL" id="CP007509">
    <property type="protein sequence ID" value="AHY41271.1"/>
    <property type="molecule type" value="Genomic_DNA"/>
</dbReference>
<protein>
    <submittedName>
        <fullName evidence="3">Zeaxanthin glucosyltransferase</fullName>
    </submittedName>
</protein>
<keyword evidence="2" id="KW-0328">Glycosyltransferase</keyword>
<reference evidence="3 4" key="1">
    <citation type="submission" date="2014-03" db="EMBL/GenBank/DDBJ databases">
        <title>Complete genome sequence of Pseudomonas stutzeri 19SMN4.</title>
        <authorList>
            <person name="Brunet-Galmes I."/>
            <person name="Nogales B."/>
            <person name="Busquets A."/>
            <person name="Pena A."/>
            <person name="Gomila M."/>
            <person name="Garcia-Valdes E."/>
            <person name="Lalucat J."/>
            <person name="Bennasar A."/>
            <person name="Bosch R."/>
        </authorList>
    </citation>
    <scope>NUCLEOTIDE SEQUENCE [LARGE SCALE GENOMIC DNA]</scope>
    <source>
        <strain evidence="3 4">19SMN4</strain>
    </source>
</reference>
<dbReference type="Gene3D" id="3.40.50.2000">
    <property type="entry name" value="Glycogen Phosphorylase B"/>
    <property type="match status" value="2"/>
</dbReference>
<dbReference type="SUPFAM" id="SSF53756">
    <property type="entry name" value="UDP-Glycosyltransferase/glycogen phosphorylase"/>
    <property type="match status" value="1"/>
</dbReference>
<evidence type="ECO:0000256" key="1">
    <source>
        <dbReference type="ARBA" id="ARBA00022679"/>
    </source>
</evidence>
<dbReference type="PANTHER" id="PTHR48050:SF13">
    <property type="entry name" value="STEROL 3-BETA-GLUCOSYLTRANSFERASE UGT80A2"/>
    <property type="match status" value="1"/>
</dbReference>
<dbReference type="PATRIC" id="fig|316.97.peg.382"/>
<dbReference type="InterPro" id="IPR002213">
    <property type="entry name" value="UDP_glucos_trans"/>
</dbReference>
<accession>A0A023WMP6</accession>
<dbReference type="OrthoDB" id="9805366at2"/>
<evidence type="ECO:0000313" key="4">
    <source>
        <dbReference type="Proteomes" id="UP000025238"/>
    </source>
</evidence>
<dbReference type="Proteomes" id="UP000025238">
    <property type="component" value="Chromosome"/>
</dbReference>
<dbReference type="InterPro" id="IPR050426">
    <property type="entry name" value="Glycosyltransferase_28"/>
</dbReference>
<evidence type="ECO:0000256" key="2">
    <source>
        <dbReference type="RuleBase" id="RU003718"/>
    </source>
</evidence>
<keyword evidence="1 2" id="KW-0808">Transferase</keyword>
<proteinExistence type="inferred from homology"/>
<dbReference type="PROSITE" id="PS00375">
    <property type="entry name" value="UDPGT"/>
    <property type="match status" value="1"/>
</dbReference>
<dbReference type="CDD" id="cd03784">
    <property type="entry name" value="GT1_Gtf-like"/>
    <property type="match status" value="1"/>
</dbReference>
<dbReference type="PANTHER" id="PTHR48050">
    <property type="entry name" value="STEROL 3-BETA-GLUCOSYLTRANSFERASE"/>
    <property type="match status" value="1"/>
</dbReference>
<dbReference type="KEGG" id="pstu:UIB01_01880"/>
<dbReference type="GO" id="GO:0017000">
    <property type="term" value="P:antibiotic biosynthetic process"/>
    <property type="evidence" value="ECO:0007669"/>
    <property type="project" value="UniProtKB-ARBA"/>
</dbReference>
<comment type="similarity">
    <text evidence="2">Belongs to the UDP-glycosyltransferase family.</text>
</comment>
<name>A0A023WMP6_STUST</name>